<dbReference type="InterPro" id="IPR029787">
    <property type="entry name" value="Nucleotide_cyclase"/>
</dbReference>
<accession>A0A7Z1AE44</accession>
<dbReference type="FunFam" id="3.30.70.270:FF:000001">
    <property type="entry name" value="Diguanylate cyclase domain protein"/>
    <property type="match status" value="1"/>
</dbReference>
<dbReference type="PANTHER" id="PTHR45138:SF9">
    <property type="entry name" value="DIGUANYLATE CYCLASE DGCM-RELATED"/>
    <property type="match status" value="1"/>
</dbReference>
<name>A0A7Z1AE44_9GAMM</name>
<dbReference type="SUPFAM" id="SSF55073">
    <property type="entry name" value="Nucleotide cyclase"/>
    <property type="match status" value="1"/>
</dbReference>
<dbReference type="Proteomes" id="UP000094769">
    <property type="component" value="Unassembled WGS sequence"/>
</dbReference>
<organism evidence="6 7">
    <name type="scientific">Candidatus Thiodiazotropha endolucinida</name>
    <dbReference type="NCBI Taxonomy" id="1655433"/>
    <lineage>
        <taxon>Bacteria</taxon>
        <taxon>Pseudomonadati</taxon>
        <taxon>Pseudomonadota</taxon>
        <taxon>Gammaproteobacteria</taxon>
        <taxon>Chromatiales</taxon>
        <taxon>Sedimenticolaceae</taxon>
        <taxon>Candidatus Thiodiazotropha</taxon>
    </lineage>
</organism>
<dbReference type="InterPro" id="IPR043128">
    <property type="entry name" value="Rev_trsase/Diguanyl_cyclase"/>
</dbReference>
<dbReference type="AlphaFoldDB" id="A0A7Z1AE44"/>
<dbReference type="SMART" id="SM00267">
    <property type="entry name" value="GGDEF"/>
    <property type="match status" value="1"/>
</dbReference>
<dbReference type="GO" id="GO:1902201">
    <property type="term" value="P:negative regulation of bacterial-type flagellum-dependent cell motility"/>
    <property type="evidence" value="ECO:0007669"/>
    <property type="project" value="TreeGrafter"/>
</dbReference>
<dbReference type="GO" id="GO:0043709">
    <property type="term" value="P:cell adhesion involved in single-species biofilm formation"/>
    <property type="evidence" value="ECO:0007669"/>
    <property type="project" value="TreeGrafter"/>
</dbReference>
<dbReference type="NCBIfam" id="TIGR00254">
    <property type="entry name" value="GGDEF"/>
    <property type="match status" value="1"/>
</dbReference>
<sequence>MDLSFNQTSMDLRERFFSLLDSLSALRALSQINLDGITEDELITKALDELVRYQNVENCSVFRMEGDLLRCAVGTNLDETHAQVSGSERVRQSRETMQFRPGEGIAGTAFSTGQLQYCRDCSQSDDFLINTLSGGEIPGSLISAPIMMGKQVLGVLIASHPLPEYFEPWQQHTLSLFCSCLGQIMYNHRLLNDLENEVEQRTRELQDALNEADAHRKRYEQLLTIDELTGLHNRRYFFTEAEALLSRAVRHEQSCSLMLIDMDYFKRINDQWGHQVGDEVLIAIAKGLKEEARGGDILARVGGEEFVVMLAETGIGGAELMAQRIQERLAQLDTGRDLVGLSLTACIGITSLSPDYDRALSISELLDQLYSKADRAMYDCKCEGHNSRRSFL</sequence>
<evidence type="ECO:0000256" key="4">
    <source>
        <dbReference type="SAM" id="Coils"/>
    </source>
</evidence>
<feature type="coiled-coil region" evidence="4">
    <location>
        <begin position="191"/>
        <end position="225"/>
    </location>
</feature>
<evidence type="ECO:0000313" key="6">
    <source>
        <dbReference type="EMBL" id="ODJ86487.1"/>
    </source>
</evidence>
<evidence type="ECO:0000256" key="2">
    <source>
        <dbReference type="ARBA" id="ARBA00012528"/>
    </source>
</evidence>
<keyword evidence="4" id="KW-0175">Coiled coil</keyword>
<dbReference type="Gene3D" id="3.30.70.270">
    <property type="match status" value="1"/>
</dbReference>
<feature type="domain" description="GGDEF" evidence="5">
    <location>
        <begin position="253"/>
        <end position="392"/>
    </location>
</feature>
<dbReference type="Pfam" id="PF00990">
    <property type="entry name" value="GGDEF"/>
    <property type="match status" value="1"/>
</dbReference>
<comment type="cofactor">
    <cofactor evidence="1">
        <name>Mg(2+)</name>
        <dbReference type="ChEBI" id="CHEBI:18420"/>
    </cofactor>
</comment>
<evidence type="ECO:0000259" key="5">
    <source>
        <dbReference type="PROSITE" id="PS50887"/>
    </source>
</evidence>
<dbReference type="GO" id="GO:0005886">
    <property type="term" value="C:plasma membrane"/>
    <property type="evidence" value="ECO:0007669"/>
    <property type="project" value="TreeGrafter"/>
</dbReference>
<dbReference type="Gene3D" id="3.30.450.40">
    <property type="match status" value="1"/>
</dbReference>
<dbReference type="EC" id="2.7.7.65" evidence="2"/>
<dbReference type="PROSITE" id="PS50887">
    <property type="entry name" value="GGDEF"/>
    <property type="match status" value="1"/>
</dbReference>
<evidence type="ECO:0000256" key="3">
    <source>
        <dbReference type="ARBA" id="ARBA00034247"/>
    </source>
</evidence>
<dbReference type="CDD" id="cd01949">
    <property type="entry name" value="GGDEF"/>
    <property type="match status" value="1"/>
</dbReference>
<evidence type="ECO:0000313" key="7">
    <source>
        <dbReference type="Proteomes" id="UP000094769"/>
    </source>
</evidence>
<dbReference type="EMBL" id="MARB01000021">
    <property type="protein sequence ID" value="ODJ86487.1"/>
    <property type="molecule type" value="Genomic_DNA"/>
</dbReference>
<dbReference type="InterPro" id="IPR050469">
    <property type="entry name" value="Diguanylate_Cyclase"/>
</dbReference>
<dbReference type="Pfam" id="PF13185">
    <property type="entry name" value="GAF_2"/>
    <property type="match status" value="1"/>
</dbReference>
<reference evidence="6 7" key="1">
    <citation type="submission" date="2016-06" db="EMBL/GenBank/DDBJ databases">
        <title>Genome sequence of endosymbiont of Candidatus Endolucinida thiodiazotropha.</title>
        <authorList>
            <person name="Poehlein A."/>
            <person name="Koenig S."/>
            <person name="Heiden S.E."/>
            <person name="Thuermer A."/>
            <person name="Voget S."/>
            <person name="Daniel R."/>
            <person name="Markert S."/>
            <person name="Gros O."/>
            <person name="Schweder T."/>
        </authorList>
    </citation>
    <scope>NUCLEOTIDE SEQUENCE [LARGE SCALE GENOMIC DNA]</scope>
    <source>
        <strain evidence="6 7">COS</strain>
    </source>
</reference>
<proteinExistence type="predicted"/>
<comment type="caution">
    <text evidence="6">The sequence shown here is derived from an EMBL/GenBank/DDBJ whole genome shotgun (WGS) entry which is preliminary data.</text>
</comment>
<dbReference type="PANTHER" id="PTHR45138">
    <property type="entry name" value="REGULATORY COMPONENTS OF SENSORY TRANSDUCTION SYSTEM"/>
    <property type="match status" value="1"/>
</dbReference>
<dbReference type="SMART" id="SM00065">
    <property type="entry name" value="GAF"/>
    <property type="match status" value="1"/>
</dbReference>
<evidence type="ECO:0000256" key="1">
    <source>
        <dbReference type="ARBA" id="ARBA00001946"/>
    </source>
</evidence>
<dbReference type="SUPFAM" id="SSF55781">
    <property type="entry name" value="GAF domain-like"/>
    <property type="match status" value="1"/>
</dbReference>
<comment type="catalytic activity">
    <reaction evidence="3">
        <text>2 GTP = 3',3'-c-di-GMP + 2 diphosphate</text>
        <dbReference type="Rhea" id="RHEA:24898"/>
        <dbReference type="ChEBI" id="CHEBI:33019"/>
        <dbReference type="ChEBI" id="CHEBI:37565"/>
        <dbReference type="ChEBI" id="CHEBI:58805"/>
        <dbReference type="EC" id="2.7.7.65"/>
    </reaction>
</comment>
<keyword evidence="7" id="KW-1185">Reference proteome</keyword>
<dbReference type="InterPro" id="IPR003018">
    <property type="entry name" value="GAF"/>
</dbReference>
<gene>
    <name evidence="6" type="primary">pleD_9</name>
    <name evidence="6" type="ORF">CODIS_32710</name>
</gene>
<protein>
    <recommendedName>
        <fullName evidence="2">diguanylate cyclase</fullName>
        <ecNumber evidence="2">2.7.7.65</ecNumber>
    </recommendedName>
</protein>
<dbReference type="InterPro" id="IPR029016">
    <property type="entry name" value="GAF-like_dom_sf"/>
</dbReference>
<dbReference type="RefSeq" id="WP_235615252.1">
    <property type="nucleotide sequence ID" value="NZ_MARB01000021.1"/>
</dbReference>
<dbReference type="InterPro" id="IPR000160">
    <property type="entry name" value="GGDEF_dom"/>
</dbReference>
<dbReference type="GO" id="GO:0052621">
    <property type="term" value="F:diguanylate cyclase activity"/>
    <property type="evidence" value="ECO:0007669"/>
    <property type="project" value="UniProtKB-EC"/>
</dbReference>